<dbReference type="EMBL" id="ANAH02000006">
    <property type="protein sequence ID" value="EPX62830.1"/>
    <property type="molecule type" value="Genomic_DNA"/>
</dbReference>
<reference evidence="2" key="1">
    <citation type="submission" date="2013-05" db="EMBL/GenBank/DDBJ databases">
        <title>Genome assembly of Cystobacter fuscus DSM 2262.</title>
        <authorList>
            <person name="Sharma G."/>
            <person name="Khatri I."/>
            <person name="Kaur C."/>
            <person name="Mayilraj S."/>
            <person name="Subramanian S."/>
        </authorList>
    </citation>
    <scope>NUCLEOTIDE SEQUENCE [LARGE SCALE GENOMIC DNA]</scope>
    <source>
        <strain evidence="2">DSM 2262</strain>
    </source>
</reference>
<evidence type="ECO:0000313" key="3">
    <source>
        <dbReference type="Proteomes" id="UP000011682"/>
    </source>
</evidence>
<dbReference type="AlphaFoldDB" id="S9PEK9"/>
<dbReference type="eggNOG" id="ENOG5032SBR">
    <property type="taxonomic scope" value="Bacteria"/>
</dbReference>
<keyword evidence="1" id="KW-0175">Coiled coil</keyword>
<evidence type="ECO:0000313" key="2">
    <source>
        <dbReference type="EMBL" id="EPX62830.1"/>
    </source>
</evidence>
<comment type="caution">
    <text evidence="2">The sequence shown here is derived from an EMBL/GenBank/DDBJ whole genome shotgun (WGS) entry which is preliminary data.</text>
</comment>
<keyword evidence="3" id="KW-1185">Reference proteome</keyword>
<evidence type="ECO:0008006" key="4">
    <source>
        <dbReference type="Google" id="ProtNLM"/>
    </source>
</evidence>
<name>S9PEK9_CYSF2</name>
<accession>S9PEK9</accession>
<organism evidence="2 3">
    <name type="scientific">Cystobacter fuscus (strain ATCC 25194 / DSM 2262 / NBRC 100088 / M29)</name>
    <dbReference type="NCBI Taxonomy" id="1242864"/>
    <lineage>
        <taxon>Bacteria</taxon>
        <taxon>Pseudomonadati</taxon>
        <taxon>Myxococcota</taxon>
        <taxon>Myxococcia</taxon>
        <taxon>Myxococcales</taxon>
        <taxon>Cystobacterineae</taxon>
        <taxon>Archangiaceae</taxon>
        <taxon>Cystobacter</taxon>
    </lineage>
</organism>
<dbReference type="Proteomes" id="UP000011682">
    <property type="component" value="Unassembled WGS sequence"/>
</dbReference>
<protein>
    <recommendedName>
        <fullName evidence="4">CD-NTase-associated protein 12/Pycsar effector protein TIR domain-containing protein</fullName>
    </recommendedName>
</protein>
<evidence type="ECO:0000256" key="1">
    <source>
        <dbReference type="SAM" id="Coils"/>
    </source>
</evidence>
<proteinExistence type="predicted"/>
<gene>
    <name evidence="2" type="ORF">D187_006240</name>
</gene>
<sequence>MTTVADTSKTYTLFYSWQSDMPDNQGRKLIRSALRDAASAIEAKLPGVQLILDEATRGEAGSPDIPSTIFRKIESADVIISDISIINSSTTTGRKTPNPNVLVELGYAAALHGWARIIMIANKEFGSIDDLPFDIRPRRITQFKCPLLTGDAKKDKDSASNALGALTKDLTLAIEEIVKTSPNRPVAVVTDATSLKRQRDIRTLNDLLLHLNPDVFDSLWEDAPHRIYFAVFDFWEGFNALWEASSTHLYDETAKNLMMQVHQYWGDVLSHETQYQRGPGEFYIWNLSNDTLNSPTHEEDYNKAYNKAKEEIRSLKKAHSALMAHLRSKYIELDLETLRKNSWARYHKFHQEVKRLFPSASNED</sequence>
<feature type="coiled-coil region" evidence="1">
    <location>
        <begin position="298"/>
        <end position="325"/>
    </location>
</feature>